<keyword evidence="11" id="KW-1185">Reference proteome</keyword>
<dbReference type="Gene3D" id="3.40.50.150">
    <property type="entry name" value="Vaccinia Virus protein VP39"/>
    <property type="match status" value="1"/>
</dbReference>
<dbReference type="OrthoDB" id="203237at2759"/>
<organism evidence="10 11">
    <name type="scientific">Mitosporidium daphniae</name>
    <dbReference type="NCBI Taxonomy" id="1485682"/>
    <lineage>
        <taxon>Eukaryota</taxon>
        <taxon>Fungi</taxon>
        <taxon>Fungi incertae sedis</taxon>
        <taxon>Microsporidia</taxon>
        <taxon>Mitosporidium</taxon>
    </lineage>
</organism>
<comment type="caution">
    <text evidence="10">The sequence shown here is derived from an EMBL/GenBank/DDBJ whole genome shotgun (WGS) entry which is preliminary data.</text>
</comment>
<evidence type="ECO:0000256" key="3">
    <source>
        <dbReference type="ARBA" id="ARBA00012834"/>
    </source>
</evidence>
<dbReference type="InterPro" id="IPR029063">
    <property type="entry name" value="SAM-dependent_MTases_sf"/>
</dbReference>
<feature type="binding site" evidence="9">
    <location>
        <position position="160"/>
    </location>
    <ligand>
        <name>S-adenosyl-L-methionine</name>
        <dbReference type="ChEBI" id="CHEBI:59789"/>
    </ligand>
</feature>
<dbReference type="InterPro" id="IPR016651">
    <property type="entry name" value="LCMT1"/>
</dbReference>
<evidence type="ECO:0000313" key="10">
    <source>
        <dbReference type="EMBL" id="KGG51038.1"/>
    </source>
</evidence>
<dbReference type="EC" id="2.1.1.233" evidence="3 8"/>
<feature type="binding site" evidence="9">
    <location>
        <begin position="132"/>
        <end position="133"/>
    </location>
    <ligand>
        <name>S-adenosyl-L-methionine</name>
        <dbReference type="ChEBI" id="CHEBI:59789"/>
    </ligand>
</feature>
<evidence type="ECO:0000313" key="11">
    <source>
        <dbReference type="Proteomes" id="UP000029725"/>
    </source>
</evidence>
<dbReference type="GO" id="GO:0018423">
    <property type="term" value="F:protein C-terminal leucine carboxyl O-methyltransferase activity"/>
    <property type="evidence" value="ECO:0007669"/>
    <property type="project" value="UniProtKB-EC"/>
</dbReference>
<dbReference type="GeneID" id="25260074"/>
<dbReference type="VEuPathDB" id="MicrosporidiaDB:DI09_47p160"/>
<comment type="function">
    <text evidence="8">Methylates the carboxyl group of the C-terminal leucine residue of protein phosphatase 2A catalytic subunits to form alpha-leucine ester residues.</text>
</comment>
<dbReference type="PANTHER" id="PTHR13600:SF21">
    <property type="entry name" value="LEUCINE CARBOXYL METHYLTRANSFERASE 1"/>
    <property type="match status" value="1"/>
</dbReference>
<evidence type="ECO:0000256" key="9">
    <source>
        <dbReference type="PIRSR" id="PIRSR016305-1"/>
    </source>
</evidence>
<dbReference type="PANTHER" id="PTHR13600">
    <property type="entry name" value="LEUCINE CARBOXYL METHYLTRANSFERASE"/>
    <property type="match status" value="1"/>
</dbReference>
<evidence type="ECO:0000256" key="4">
    <source>
        <dbReference type="ARBA" id="ARBA00017497"/>
    </source>
</evidence>
<evidence type="ECO:0000256" key="1">
    <source>
        <dbReference type="ARBA" id="ARBA00000724"/>
    </source>
</evidence>
<dbReference type="AlphaFoldDB" id="A0A098VPT7"/>
<dbReference type="Pfam" id="PF04072">
    <property type="entry name" value="LCM"/>
    <property type="match status" value="1"/>
</dbReference>
<comment type="catalytic activity">
    <reaction evidence="1 8">
        <text>[phosphatase 2A protein]-C-terminal L-leucine + S-adenosyl-L-methionine = [phosphatase 2A protein]-C-terminal L-leucine methyl ester + S-adenosyl-L-homocysteine</text>
        <dbReference type="Rhea" id="RHEA:48544"/>
        <dbReference type="Rhea" id="RHEA-COMP:12134"/>
        <dbReference type="Rhea" id="RHEA-COMP:12135"/>
        <dbReference type="ChEBI" id="CHEBI:57856"/>
        <dbReference type="ChEBI" id="CHEBI:59789"/>
        <dbReference type="ChEBI" id="CHEBI:90516"/>
        <dbReference type="ChEBI" id="CHEBI:90517"/>
        <dbReference type="EC" id="2.1.1.233"/>
    </reaction>
</comment>
<evidence type="ECO:0000256" key="7">
    <source>
        <dbReference type="ARBA" id="ARBA00022691"/>
    </source>
</evidence>
<evidence type="ECO:0000256" key="5">
    <source>
        <dbReference type="ARBA" id="ARBA00022603"/>
    </source>
</evidence>
<dbReference type="GO" id="GO:0032259">
    <property type="term" value="P:methylation"/>
    <property type="evidence" value="ECO:0007669"/>
    <property type="project" value="UniProtKB-KW"/>
</dbReference>
<dbReference type="InterPro" id="IPR007213">
    <property type="entry name" value="Ppm1/Ppm2/Tcmp"/>
</dbReference>
<dbReference type="PIRSF" id="PIRSF016305">
    <property type="entry name" value="LCM_mtfrase"/>
    <property type="match status" value="1"/>
</dbReference>
<dbReference type="Proteomes" id="UP000029725">
    <property type="component" value="Unassembled WGS sequence"/>
</dbReference>
<comment type="similarity">
    <text evidence="2 8">Belongs to the methyltransferase superfamily. LCMT family.</text>
</comment>
<accession>A0A098VPT7</accession>
<evidence type="ECO:0000256" key="8">
    <source>
        <dbReference type="PIRNR" id="PIRNR016305"/>
    </source>
</evidence>
<gene>
    <name evidence="10" type="ORF">DI09_47p160</name>
</gene>
<sequence>MHQRTVAQVFAIGLANLHGHQSTGQPNCIFTPVFLLALRSAVKKGYLRDGYIHKFIPEDALSSFQCKLPIFNRGNFCPAMGHFPEEHIGSLSFFDIDFQEIITSKLERLGKDFESKCSAQNSTSRYIPISGDLNQFIEHIAPSLLKEGFDPAIPTLVITEVVLIYLREKPTLRILEWFSSTLKSPSIDINESSPLKQEHPKAAQSPNGLFGVTLHKGRSYFITLDPSSFSDPFGMMMIKNLESSSIYLVNELLLSGRSKFEGSLRSIDWKVLNAFTMREAYEKYISKDEKKRISLLEWVDELEEWNLLSSHYYFSVFVLEKANDT</sequence>
<dbReference type="EMBL" id="JMKJ01000421">
    <property type="protein sequence ID" value="KGG51038.1"/>
    <property type="molecule type" value="Genomic_DNA"/>
</dbReference>
<keyword evidence="5 8" id="KW-0489">Methyltransferase</keyword>
<proteinExistence type="inferred from homology"/>
<keyword evidence="6 8" id="KW-0808">Transferase</keyword>
<dbReference type="RefSeq" id="XP_013237465.1">
    <property type="nucleotide sequence ID" value="XM_013382011.1"/>
</dbReference>
<dbReference type="HOGENOM" id="CLU_031312_1_0_1"/>
<name>A0A098VPT7_9MICR</name>
<evidence type="ECO:0000256" key="6">
    <source>
        <dbReference type="ARBA" id="ARBA00022679"/>
    </source>
</evidence>
<evidence type="ECO:0000256" key="2">
    <source>
        <dbReference type="ARBA" id="ARBA00010703"/>
    </source>
</evidence>
<keyword evidence="7 8" id="KW-0949">S-adenosyl-L-methionine</keyword>
<reference evidence="10 11" key="1">
    <citation type="submission" date="2014-04" db="EMBL/GenBank/DDBJ databases">
        <title>A new species of microsporidia sheds light on the evolution of extreme parasitism.</title>
        <authorList>
            <person name="Haag K.L."/>
            <person name="James T.Y."/>
            <person name="Larsson R."/>
            <person name="Schaer T.M."/>
            <person name="Refardt D."/>
            <person name="Pombert J.-F."/>
            <person name="Ebert D."/>
        </authorList>
    </citation>
    <scope>NUCLEOTIDE SEQUENCE [LARGE SCALE GENOMIC DNA]</scope>
    <source>
        <strain evidence="10 11">UGP3</strain>
        <tissue evidence="10">Spores</tissue>
    </source>
</reference>
<dbReference type="SUPFAM" id="SSF53335">
    <property type="entry name" value="S-adenosyl-L-methionine-dependent methyltransferases"/>
    <property type="match status" value="1"/>
</dbReference>
<protein>
    <recommendedName>
        <fullName evidence="4 8">Leucine carboxyl methyltransferase 1</fullName>
        <ecNumber evidence="3 8">2.1.1.233</ecNumber>
    </recommendedName>
</protein>